<organism evidence="8 9">
    <name type="scientific">Neocallimastix californiae</name>
    <dbReference type="NCBI Taxonomy" id="1754190"/>
    <lineage>
        <taxon>Eukaryota</taxon>
        <taxon>Fungi</taxon>
        <taxon>Fungi incertae sedis</taxon>
        <taxon>Chytridiomycota</taxon>
        <taxon>Chytridiomycota incertae sedis</taxon>
        <taxon>Neocallimastigomycetes</taxon>
        <taxon>Neocallimastigales</taxon>
        <taxon>Neocallimastigaceae</taxon>
        <taxon>Neocallimastix</taxon>
    </lineage>
</organism>
<keyword evidence="2 6" id="KW-0645">Protease</keyword>
<name>A0A1Y2FJE5_9FUNG</name>
<evidence type="ECO:0000256" key="4">
    <source>
        <dbReference type="ARBA" id="ARBA00022801"/>
    </source>
</evidence>
<comment type="similarity">
    <text evidence="1 6">Belongs to the peptidase S1B family.</text>
</comment>
<dbReference type="GO" id="GO:0008236">
    <property type="term" value="F:serine-type peptidase activity"/>
    <property type="evidence" value="ECO:0007669"/>
    <property type="project" value="UniProtKB-KW"/>
</dbReference>
<accession>A0A1Y2FJE5</accession>
<gene>
    <name evidence="8" type="ORF">LY90DRAFT_499502</name>
</gene>
<evidence type="ECO:0000256" key="7">
    <source>
        <dbReference type="SAM" id="MobiDB-lite"/>
    </source>
</evidence>
<evidence type="ECO:0000256" key="3">
    <source>
        <dbReference type="ARBA" id="ARBA00022729"/>
    </source>
</evidence>
<comment type="caution">
    <text evidence="8">The sequence shown here is derived from an EMBL/GenBank/DDBJ whole genome shotgun (WGS) entry which is preliminary data.</text>
</comment>
<reference evidence="8 9" key="1">
    <citation type="submission" date="2016-08" db="EMBL/GenBank/DDBJ databases">
        <title>A Parts List for Fungal Cellulosomes Revealed by Comparative Genomics.</title>
        <authorList>
            <consortium name="DOE Joint Genome Institute"/>
            <person name="Haitjema C.H."/>
            <person name="Gilmore S.P."/>
            <person name="Henske J.K."/>
            <person name="Solomon K.V."/>
            <person name="De Groot R."/>
            <person name="Kuo A."/>
            <person name="Mondo S.J."/>
            <person name="Salamov A.A."/>
            <person name="Labutti K."/>
            <person name="Zhao Z."/>
            <person name="Chiniquy J."/>
            <person name="Barry K."/>
            <person name="Brewer H.M."/>
            <person name="Purvine S.O."/>
            <person name="Wright A.T."/>
            <person name="Boxma B."/>
            <person name="Van Alen T."/>
            <person name="Hackstein J.H."/>
            <person name="Baker S.E."/>
            <person name="Grigoriev I.V."/>
            <person name="O'Malley M.A."/>
        </authorList>
    </citation>
    <scope>NUCLEOTIDE SEQUENCE [LARGE SCALE GENOMIC DNA]</scope>
    <source>
        <strain evidence="8 9">G1</strain>
    </source>
</reference>
<dbReference type="InterPro" id="IPR009003">
    <property type="entry name" value="Peptidase_S1_PA"/>
</dbReference>
<evidence type="ECO:0000256" key="1">
    <source>
        <dbReference type="ARBA" id="ARBA00008764"/>
    </source>
</evidence>
<dbReference type="InterPro" id="IPR008256">
    <property type="entry name" value="Peptidase_S1B"/>
</dbReference>
<dbReference type="EMBL" id="MCOG01000006">
    <property type="protein sequence ID" value="ORY84063.1"/>
    <property type="molecule type" value="Genomic_DNA"/>
</dbReference>
<sequence>MKFDYNDYSMSLIQTNEGFGTGFFIEIPIPSKKNPTYGLITNNHVLNKNHLKTGKSFKIYTALNKNESIEIQINEEDFVFTSELIDITFIELNDEIIDEIKPRFLHPSPKDAKVNDSIIIFQYPNTEYSLAHGSIKEIHGFNYYHQVSTDSGSSGSPLLNEKFEVVGIHKSRKIIESKDNENNNNDNKNSNNNDDVEMNVAVKYTEVEFALKILYNNRHEYGIERAKRSSGLLYDEEIKVLENYGLHLKLSLEKIKAIENKKERKELHKLFYKLFYFTDIENIFRRPIYVDHCTTLVENDICYCYVEG</sequence>
<evidence type="ECO:0000256" key="6">
    <source>
        <dbReference type="RuleBase" id="RU004296"/>
    </source>
</evidence>
<dbReference type="AlphaFoldDB" id="A0A1Y2FJE5"/>
<keyword evidence="4 6" id="KW-0378">Hydrolase</keyword>
<dbReference type="Pfam" id="PF13365">
    <property type="entry name" value="Trypsin_2"/>
    <property type="match status" value="1"/>
</dbReference>
<dbReference type="Gene3D" id="2.40.10.10">
    <property type="entry name" value="Trypsin-like serine proteases"/>
    <property type="match status" value="1"/>
</dbReference>
<evidence type="ECO:0000313" key="8">
    <source>
        <dbReference type="EMBL" id="ORY84063.1"/>
    </source>
</evidence>
<keyword evidence="3" id="KW-0732">Signal</keyword>
<dbReference type="GO" id="GO:0006508">
    <property type="term" value="P:proteolysis"/>
    <property type="evidence" value="ECO:0007669"/>
    <property type="project" value="UniProtKB-KW"/>
</dbReference>
<proteinExistence type="inferred from homology"/>
<feature type="compositionally biased region" description="Low complexity" evidence="7">
    <location>
        <begin position="182"/>
        <end position="193"/>
    </location>
</feature>
<dbReference type="Proteomes" id="UP000193920">
    <property type="component" value="Unassembled WGS sequence"/>
</dbReference>
<evidence type="ECO:0000313" key="9">
    <source>
        <dbReference type="Proteomes" id="UP000193920"/>
    </source>
</evidence>
<evidence type="ECO:0000256" key="2">
    <source>
        <dbReference type="ARBA" id="ARBA00022670"/>
    </source>
</evidence>
<feature type="region of interest" description="Disordered" evidence="7">
    <location>
        <begin position="176"/>
        <end position="196"/>
    </location>
</feature>
<protein>
    <recommendedName>
        <fullName evidence="6">Serine protease</fullName>
        <ecNumber evidence="6">3.4.21.-</ecNumber>
    </recommendedName>
</protein>
<evidence type="ECO:0000256" key="5">
    <source>
        <dbReference type="ARBA" id="ARBA00022825"/>
    </source>
</evidence>
<dbReference type="SUPFAM" id="SSF50494">
    <property type="entry name" value="Trypsin-like serine proteases"/>
    <property type="match status" value="1"/>
</dbReference>
<keyword evidence="9" id="KW-1185">Reference proteome</keyword>
<dbReference type="PRINTS" id="PR00839">
    <property type="entry name" value="V8PROTEASE"/>
</dbReference>
<dbReference type="InterPro" id="IPR043504">
    <property type="entry name" value="Peptidase_S1_PA_chymotrypsin"/>
</dbReference>
<dbReference type="EC" id="3.4.21.-" evidence="6"/>
<keyword evidence="5 6" id="KW-0720">Serine protease</keyword>